<reference evidence="2 3" key="1">
    <citation type="journal article" date="2014" name="Curr. Biol.">
        <title>The genome of the clonal raider ant Cerapachys biroi.</title>
        <authorList>
            <person name="Oxley P.R."/>
            <person name="Ji L."/>
            <person name="Fetter-Pruneda I."/>
            <person name="McKenzie S.K."/>
            <person name="Li C."/>
            <person name="Hu H."/>
            <person name="Zhang G."/>
            <person name="Kronauer D.J."/>
        </authorList>
    </citation>
    <scope>NUCLEOTIDE SEQUENCE [LARGE SCALE GENOMIC DNA]</scope>
</reference>
<evidence type="ECO:0000256" key="1">
    <source>
        <dbReference type="SAM" id="MobiDB-lite"/>
    </source>
</evidence>
<name>A0A026W440_OOCBI</name>
<evidence type="ECO:0000313" key="3">
    <source>
        <dbReference type="Proteomes" id="UP000053097"/>
    </source>
</evidence>
<evidence type="ECO:0000313" key="2">
    <source>
        <dbReference type="EMBL" id="EZA50371.1"/>
    </source>
</evidence>
<proteinExistence type="predicted"/>
<dbReference type="Proteomes" id="UP000053097">
    <property type="component" value="Unassembled WGS sequence"/>
</dbReference>
<accession>A0A026W440</accession>
<dbReference type="AlphaFoldDB" id="A0A026W440"/>
<feature type="compositionally biased region" description="Basic and acidic residues" evidence="1">
    <location>
        <begin position="1"/>
        <end position="40"/>
    </location>
</feature>
<protein>
    <submittedName>
        <fullName evidence="2">Uncharacterized protein</fullName>
    </submittedName>
</protein>
<sequence>MACDEALERPEDKPRRKPEEHGKARKDSFSERGKVTDCTRRLARTQRA</sequence>
<feature type="region of interest" description="Disordered" evidence="1">
    <location>
        <begin position="1"/>
        <end position="48"/>
    </location>
</feature>
<organism evidence="2 3">
    <name type="scientific">Ooceraea biroi</name>
    <name type="common">Clonal raider ant</name>
    <name type="synonym">Cerapachys biroi</name>
    <dbReference type="NCBI Taxonomy" id="2015173"/>
    <lineage>
        <taxon>Eukaryota</taxon>
        <taxon>Metazoa</taxon>
        <taxon>Ecdysozoa</taxon>
        <taxon>Arthropoda</taxon>
        <taxon>Hexapoda</taxon>
        <taxon>Insecta</taxon>
        <taxon>Pterygota</taxon>
        <taxon>Neoptera</taxon>
        <taxon>Endopterygota</taxon>
        <taxon>Hymenoptera</taxon>
        <taxon>Apocrita</taxon>
        <taxon>Aculeata</taxon>
        <taxon>Formicoidea</taxon>
        <taxon>Formicidae</taxon>
        <taxon>Dorylinae</taxon>
        <taxon>Ooceraea</taxon>
    </lineage>
</organism>
<gene>
    <name evidence="2" type="ORF">X777_11182</name>
</gene>
<keyword evidence="3" id="KW-1185">Reference proteome</keyword>
<dbReference type="EMBL" id="KK107459">
    <property type="protein sequence ID" value="EZA50371.1"/>
    <property type="molecule type" value="Genomic_DNA"/>
</dbReference>